<organism evidence="1 2">
    <name type="scientific">Gracilibacillus marinus</name>
    <dbReference type="NCBI Taxonomy" id="630535"/>
    <lineage>
        <taxon>Bacteria</taxon>
        <taxon>Bacillati</taxon>
        <taxon>Bacillota</taxon>
        <taxon>Bacilli</taxon>
        <taxon>Bacillales</taxon>
        <taxon>Bacillaceae</taxon>
        <taxon>Gracilibacillus</taxon>
    </lineage>
</organism>
<name>A0ABV8VX95_9BACI</name>
<dbReference type="EMBL" id="JBHSDV010000006">
    <property type="protein sequence ID" value="MFC4389138.1"/>
    <property type="molecule type" value="Genomic_DNA"/>
</dbReference>
<evidence type="ECO:0000313" key="1">
    <source>
        <dbReference type="EMBL" id="MFC4389138.1"/>
    </source>
</evidence>
<accession>A0ABV8VX95</accession>
<sequence length="87" mass="9514">MNLTDECKKALNFSLDNTDPDLEKIIDQKILIVKAFLKGAGVKEEAFTTDDVIGVITIGVTDLWDLRSGEIKFSPVFNTLAIQLASG</sequence>
<evidence type="ECO:0000313" key="2">
    <source>
        <dbReference type="Proteomes" id="UP001595880"/>
    </source>
</evidence>
<keyword evidence="2" id="KW-1185">Reference proteome</keyword>
<evidence type="ECO:0008006" key="3">
    <source>
        <dbReference type="Google" id="ProtNLM"/>
    </source>
</evidence>
<reference evidence="2" key="1">
    <citation type="journal article" date="2019" name="Int. J. Syst. Evol. Microbiol.">
        <title>The Global Catalogue of Microorganisms (GCM) 10K type strain sequencing project: providing services to taxonomists for standard genome sequencing and annotation.</title>
        <authorList>
            <consortium name="The Broad Institute Genomics Platform"/>
            <consortium name="The Broad Institute Genome Sequencing Center for Infectious Disease"/>
            <person name="Wu L."/>
            <person name="Ma J."/>
        </authorList>
    </citation>
    <scope>NUCLEOTIDE SEQUENCE [LARGE SCALE GENOMIC DNA]</scope>
    <source>
        <strain evidence="2">KACC 14058</strain>
    </source>
</reference>
<gene>
    <name evidence="1" type="ORF">ACFOZ1_15255</name>
</gene>
<dbReference type="Proteomes" id="UP001595880">
    <property type="component" value="Unassembled WGS sequence"/>
</dbReference>
<dbReference type="RefSeq" id="WP_390200659.1">
    <property type="nucleotide sequence ID" value="NZ_JBHSDV010000006.1"/>
</dbReference>
<comment type="caution">
    <text evidence="1">The sequence shown here is derived from an EMBL/GenBank/DDBJ whole genome shotgun (WGS) entry which is preliminary data.</text>
</comment>
<protein>
    <recommendedName>
        <fullName evidence="3">Phage gp6-like head-tail connector protein</fullName>
    </recommendedName>
</protein>
<proteinExistence type="predicted"/>